<gene>
    <name evidence="1" type="ORF">G3480_10980</name>
</gene>
<dbReference type="RefSeq" id="WP_164653935.1">
    <property type="nucleotide sequence ID" value="NZ_JAAIJR010000037.1"/>
</dbReference>
<reference evidence="1 2" key="2">
    <citation type="submission" date="2020-02" db="EMBL/GenBank/DDBJ databases">
        <title>Genome sequences of Thiorhodococcus mannitoliphagus and Thiorhodococcus minor, purple sulfur photosynthetic bacteria in the gammaproteobacterial family, Chromatiaceae.</title>
        <authorList>
            <person name="Aviles F.A."/>
            <person name="Meyer T.E."/>
            <person name="Kyndt J.A."/>
        </authorList>
    </citation>
    <scope>NUCLEOTIDE SEQUENCE [LARGE SCALE GENOMIC DNA]</scope>
    <source>
        <strain evidence="1 2">DSM 18266</strain>
    </source>
</reference>
<dbReference type="InterPro" id="IPR021330">
    <property type="entry name" value="DUF2939"/>
</dbReference>
<evidence type="ECO:0000313" key="2">
    <source>
        <dbReference type="Proteomes" id="UP000471640"/>
    </source>
</evidence>
<dbReference type="AlphaFoldDB" id="A0A6P1DSP4"/>
<keyword evidence="2" id="KW-1185">Reference proteome</keyword>
<sequence>MARIAGFLLAFCLIVFGVWPYYSLYRLDQALSEPDASAIAPFVDLGAIQQSYKARLSSGVDTILPTTDRAAVPGLEWLAKSLRELGDQALGQVITLDLVRSMLREAAIRATDQRPVYFLAGVDYAFFASWNRFRIRLGDQGEPTEVLMRLEGIHWRITDIRD</sequence>
<protein>
    <submittedName>
        <fullName evidence="1">DUF2939 domain-containing protein</fullName>
    </submittedName>
</protein>
<reference evidence="2" key="1">
    <citation type="journal article" date="2020" name="Microbiol. Resour. Announc.">
        <title>Draft Genome Sequences of Thiorhodococcus mannitoliphagus and Thiorhodococcus minor, Purple Sulfur Photosynthetic Bacteria in the Gammaproteobacterial Family Chromatiaceae.</title>
        <authorList>
            <person name="Aviles F.A."/>
            <person name="Meyer T.E."/>
            <person name="Kyndt J.A."/>
        </authorList>
    </citation>
    <scope>NUCLEOTIDE SEQUENCE [LARGE SCALE GENOMIC DNA]</scope>
    <source>
        <strain evidence="2">DSM 18266</strain>
    </source>
</reference>
<comment type="caution">
    <text evidence="1">The sequence shown here is derived from an EMBL/GenBank/DDBJ whole genome shotgun (WGS) entry which is preliminary data.</text>
</comment>
<accession>A0A6P1DSP4</accession>
<dbReference type="Pfam" id="PF11159">
    <property type="entry name" value="DUF2939"/>
    <property type="match status" value="1"/>
</dbReference>
<name>A0A6P1DSP4_9GAMM</name>
<proteinExistence type="predicted"/>
<evidence type="ECO:0000313" key="1">
    <source>
        <dbReference type="EMBL" id="NEX20829.1"/>
    </source>
</evidence>
<dbReference type="Proteomes" id="UP000471640">
    <property type="component" value="Unassembled WGS sequence"/>
</dbReference>
<dbReference type="EMBL" id="JAAIJR010000037">
    <property type="protein sequence ID" value="NEX20829.1"/>
    <property type="molecule type" value="Genomic_DNA"/>
</dbReference>
<organism evidence="1 2">
    <name type="scientific">Thiorhodococcus mannitoliphagus</name>
    <dbReference type="NCBI Taxonomy" id="329406"/>
    <lineage>
        <taxon>Bacteria</taxon>
        <taxon>Pseudomonadati</taxon>
        <taxon>Pseudomonadota</taxon>
        <taxon>Gammaproteobacteria</taxon>
        <taxon>Chromatiales</taxon>
        <taxon>Chromatiaceae</taxon>
        <taxon>Thiorhodococcus</taxon>
    </lineage>
</organism>